<dbReference type="InterPro" id="IPR029046">
    <property type="entry name" value="LolA/LolB/LppX"/>
</dbReference>
<proteinExistence type="predicted"/>
<feature type="region of interest" description="Disordered" evidence="1">
    <location>
        <begin position="271"/>
        <end position="300"/>
    </location>
</feature>
<sequence length="344" mass="36478">MKRRSVALTATAGAAAGLLGLTALTLPAGAAKPDLPAIEPEELVSSAMTARSPEMAGTIRVDNDLGLPALPGVPESSPLSGGSSTLRAWSDGQGRHRLTVPSEGGEKTVVDDGDTVWKWSSTERTVTKYRPDATREHRPATTPAETARHLIAKLRESSEVAVDGTASVAGRDAYELVLTPEPTERTVLREVRIAIGAEKRIPLRVVVETDGARQPALKAGFTKLSLEPQDSELFRFTPPAGAKVTTPEAPERTERARHRVVGAGWDSVLLTRLPQEPQSRQGTDDGPKDPRDLARRIGEPVSGDWGRGWIVTTRSGSALLTADGRLAVGAVPEQVLTGAMGAPR</sequence>
<feature type="region of interest" description="Disordered" evidence="1">
    <location>
        <begin position="63"/>
        <end position="109"/>
    </location>
</feature>
<accession>A0A839DPK3</accession>
<keyword evidence="2" id="KW-0732">Signal</keyword>
<reference evidence="3 4" key="1">
    <citation type="submission" date="2020-07" db="EMBL/GenBank/DDBJ databases">
        <title>Sequencing the genomes of 1000 actinobacteria strains.</title>
        <authorList>
            <person name="Klenk H.-P."/>
        </authorList>
    </citation>
    <scope>NUCLEOTIDE SEQUENCE [LARGE SCALE GENOMIC DNA]</scope>
    <source>
        <strain evidence="3 4">DSM 45975</strain>
    </source>
</reference>
<protein>
    <submittedName>
        <fullName evidence="3">Outer membrane lipoprotein-sorting protein</fullName>
    </submittedName>
</protein>
<dbReference type="Proteomes" id="UP000569329">
    <property type="component" value="Unassembled WGS sequence"/>
</dbReference>
<feature type="compositionally biased region" description="Basic and acidic residues" evidence="1">
    <location>
        <begin position="282"/>
        <end position="298"/>
    </location>
</feature>
<comment type="caution">
    <text evidence="3">The sequence shown here is derived from an EMBL/GenBank/DDBJ whole genome shotgun (WGS) entry which is preliminary data.</text>
</comment>
<name>A0A839DPK3_9PSEU</name>
<dbReference type="EMBL" id="JACGWZ010000001">
    <property type="protein sequence ID" value="MBA8822920.1"/>
    <property type="molecule type" value="Genomic_DNA"/>
</dbReference>
<feature type="signal peptide" evidence="2">
    <location>
        <begin position="1"/>
        <end position="30"/>
    </location>
</feature>
<dbReference type="PANTHER" id="PTHR37507">
    <property type="entry name" value="SPORULATION PROTEIN YDCC"/>
    <property type="match status" value="1"/>
</dbReference>
<organism evidence="3 4">
    <name type="scientific">Halosaccharopolyspora lacisalsi</name>
    <dbReference type="NCBI Taxonomy" id="1000566"/>
    <lineage>
        <taxon>Bacteria</taxon>
        <taxon>Bacillati</taxon>
        <taxon>Actinomycetota</taxon>
        <taxon>Actinomycetes</taxon>
        <taxon>Pseudonocardiales</taxon>
        <taxon>Pseudonocardiaceae</taxon>
        <taxon>Halosaccharopolyspora</taxon>
    </lineage>
</organism>
<dbReference type="RefSeq" id="WP_182542265.1">
    <property type="nucleotide sequence ID" value="NZ_JACGWZ010000001.1"/>
</dbReference>
<evidence type="ECO:0000256" key="2">
    <source>
        <dbReference type="SAM" id="SignalP"/>
    </source>
</evidence>
<keyword evidence="4" id="KW-1185">Reference proteome</keyword>
<dbReference type="AlphaFoldDB" id="A0A839DPK3"/>
<feature type="chain" id="PRO_5032269997" evidence="2">
    <location>
        <begin position="31"/>
        <end position="344"/>
    </location>
</feature>
<evidence type="ECO:0000313" key="4">
    <source>
        <dbReference type="Proteomes" id="UP000569329"/>
    </source>
</evidence>
<evidence type="ECO:0000313" key="3">
    <source>
        <dbReference type="EMBL" id="MBA8822920.1"/>
    </source>
</evidence>
<dbReference type="PANTHER" id="PTHR37507:SF2">
    <property type="entry name" value="SPORULATION PROTEIN YDCC"/>
    <property type="match status" value="1"/>
</dbReference>
<dbReference type="SUPFAM" id="SSF89392">
    <property type="entry name" value="Prokaryotic lipoproteins and lipoprotein localization factors"/>
    <property type="match status" value="1"/>
</dbReference>
<dbReference type="InterPro" id="IPR052944">
    <property type="entry name" value="Sporulation_related"/>
</dbReference>
<evidence type="ECO:0000256" key="1">
    <source>
        <dbReference type="SAM" id="MobiDB-lite"/>
    </source>
</evidence>
<keyword evidence="3" id="KW-0449">Lipoprotein</keyword>
<feature type="compositionally biased region" description="Polar residues" evidence="1">
    <location>
        <begin position="77"/>
        <end position="87"/>
    </location>
</feature>
<gene>
    <name evidence="3" type="ORF">FHX42_000249</name>
</gene>
<dbReference type="Gene3D" id="2.50.20.10">
    <property type="entry name" value="Lipoprotein localisation LolA/LolB/LppX"/>
    <property type="match status" value="1"/>
</dbReference>